<feature type="domain" description="Arrestin C-terminal-like" evidence="2">
    <location>
        <begin position="337"/>
        <end position="480"/>
    </location>
</feature>
<dbReference type="SMART" id="SM01017">
    <property type="entry name" value="Arrestin_C"/>
    <property type="match status" value="1"/>
</dbReference>
<dbReference type="HOGENOM" id="CLU_018982_3_0_1"/>
<name>J8Q1X8_SACAR</name>
<dbReference type="InterPro" id="IPR014752">
    <property type="entry name" value="Arrestin-like_C"/>
</dbReference>
<proteinExistence type="predicted"/>
<reference evidence="3 4" key="1">
    <citation type="journal article" date="2013" name="BMC Genomics">
        <title>High quality de novo sequencing and assembly of the Saccharomyces arboricolus genome.</title>
        <authorList>
            <person name="Liti G."/>
            <person name="Nguyen Ba A.N."/>
            <person name="Blythe M."/>
            <person name="Mueller C.A."/>
            <person name="Bergstroem A."/>
            <person name="Cubillos F.A."/>
            <person name="Dafhnis-Calas F."/>
            <person name="Khoshraftar S."/>
            <person name="Malla S."/>
            <person name="Mehta N."/>
            <person name="Siow C.C."/>
            <person name="Warringer J."/>
            <person name="Moses A.M."/>
            <person name="Louis E.J."/>
            <person name="Nieduszynski C.A."/>
        </authorList>
    </citation>
    <scope>NUCLEOTIDE SEQUENCE [LARGE SCALE GENOMIC DNA]</scope>
    <source>
        <strain evidence="4">H-6 / AS 2.3317 / CBS 10644</strain>
    </source>
</reference>
<dbReference type="GO" id="GO:0030674">
    <property type="term" value="F:protein-macromolecule adaptor activity"/>
    <property type="evidence" value="ECO:0007669"/>
    <property type="project" value="TreeGrafter"/>
</dbReference>
<evidence type="ECO:0000313" key="3">
    <source>
        <dbReference type="EMBL" id="EJS43658.1"/>
    </source>
</evidence>
<dbReference type="InterPro" id="IPR011022">
    <property type="entry name" value="Arrestin_C-like"/>
</dbReference>
<comment type="caution">
    <text evidence="3">The sequence shown here is derived from an EMBL/GenBank/DDBJ whole genome shotgun (WGS) entry which is preliminary data.</text>
</comment>
<dbReference type="PANTHER" id="PTHR11188">
    <property type="entry name" value="ARRESTIN DOMAIN CONTAINING PROTEIN"/>
    <property type="match status" value="1"/>
</dbReference>
<sequence length="589" mass="65169">MFSLSSLSNSGGHSEQKEREKISYFDIRINSPYKDIILIQGSPLELSPIPLSGNLVISVKNELVVKKISLRLVGRFKLEFLQVGRYKKNSSSLASLVKEKRKIFECYWDNLLISSKGDVLIGGDETENPHGGSSTGSSSGQDMDTSGSAMFLSKRSLSSPVFNKIIRRKTHSSHRTMLELPENGVTGTPFEGLKETARSRSSSGSTNNSHHGHNHSNKDGSGSSYLFLMKKGNYELPFNTMLPPEVCETIEGLQSGSILYSFEATIDGRQLWDSDLSIHSTSNSTSASASVNVSPGGNPVRTKNKVIIRKFKYIRILRTLSMDNLAMQEEISVGNTWHDKLQYETSIPSRAVPIGSSTPVKIKIFPFEKNIRLDKIEMALIQYYAMKDSSAQIYDDEIVVMRITQLENFGPLTDKLDVDCPFTIPDNLKQITQDCSVRDNLIRVMHKLQVRILLQRQVNGEDKNLEIKAQLPVLLFISPHLPMKGRLVLFDKNDGKIHFRPGELVPLFASAYPARGLTPGPVLDSTTTAHLTLPQPPPNYRESTNDHLVPALQPLGADSVAQAVPSYEQAQASASSSTTGSVPAYRDDD</sequence>
<feature type="region of interest" description="Disordered" evidence="1">
    <location>
        <begin position="180"/>
        <end position="222"/>
    </location>
</feature>
<dbReference type="EMBL" id="ALIE01000087">
    <property type="protein sequence ID" value="EJS43658.1"/>
    <property type="molecule type" value="Genomic_DNA"/>
</dbReference>
<dbReference type="GO" id="GO:0005829">
    <property type="term" value="C:cytosol"/>
    <property type="evidence" value="ECO:0007669"/>
    <property type="project" value="TreeGrafter"/>
</dbReference>
<evidence type="ECO:0000313" key="4">
    <source>
        <dbReference type="Proteomes" id="UP000006968"/>
    </source>
</evidence>
<dbReference type="GO" id="GO:0031625">
    <property type="term" value="F:ubiquitin protein ligase binding"/>
    <property type="evidence" value="ECO:0007669"/>
    <property type="project" value="TreeGrafter"/>
</dbReference>
<feature type="region of interest" description="Disordered" evidence="1">
    <location>
        <begin position="564"/>
        <end position="589"/>
    </location>
</feature>
<evidence type="ECO:0000256" key="1">
    <source>
        <dbReference type="SAM" id="MobiDB-lite"/>
    </source>
</evidence>
<dbReference type="PANTHER" id="PTHR11188:SF62">
    <property type="entry name" value="ARRESTIN-RELATED TRAFFICKING ADAPTER 5"/>
    <property type="match status" value="1"/>
</dbReference>
<dbReference type="GO" id="GO:0070086">
    <property type="term" value="P:ubiquitin-dependent endocytosis"/>
    <property type="evidence" value="ECO:0007669"/>
    <property type="project" value="TreeGrafter"/>
</dbReference>
<dbReference type="Gene3D" id="2.60.40.640">
    <property type="match status" value="1"/>
</dbReference>
<feature type="compositionally biased region" description="Low complexity" evidence="1">
    <location>
        <begin position="131"/>
        <end position="147"/>
    </location>
</feature>
<accession>J8Q1X8</accession>
<organism evidence="3 4">
    <name type="scientific">Saccharomyces arboricola (strain H-6 / AS 2.3317 / CBS 10644)</name>
    <name type="common">Yeast</name>
    <dbReference type="NCBI Taxonomy" id="1160507"/>
    <lineage>
        <taxon>Eukaryota</taxon>
        <taxon>Fungi</taxon>
        <taxon>Dikarya</taxon>
        <taxon>Ascomycota</taxon>
        <taxon>Saccharomycotina</taxon>
        <taxon>Saccharomycetes</taxon>
        <taxon>Saccharomycetales</taxon>
        <taxon>Saccharomycetaceae</taxon>
        <taxon>Saccharomyces</taxon>
    </lineage>
</organism>
<dbReference type="Proteomes" id="UP000006968">
    <property type="component" value="Chromosome VII"/>
</dbReference>
<dbReference type="AlphaFoldDB" id="J8Q1X8"/>
<protein>
    <submittedName>
        <fullName evidence="3">YGR068C</fullName>
    </submittedName>
</protein>
<feature type="region of interest" description="Disordered" evidence="1">
    <location>
        <begin position="122"/>
        <end position="147"/>
    </location>
</feature>
<keyword evidence="4" id="KW-1185">Reference proteome</keyword>
<dbReference type="InterPro" id="IPR050357">
    <property type="entry name" value="Arrestin_domain-protein"/>
</dbReference>
<evidence type="ECO:0000259" key="2">
    <source>
        <dbReference type="SMART" id="SM01017"/>
    </source>
</evidence>
<dbReference type="GO" id="GO:0005886">
    <property type="term" value="C:plasma membrane"/>
    <property type="evidence" value="ECO:0007669"/>
    <property type="project" value="TreeGrafter"/>
</dbReference>
<dbReference type="Pfam" id="PF02752">
    <property type="entry name" value="Arrestin_C"/>
    <property type="match status" value="1"/>
</dbReference>
<gene>
    <name evidence="3" type="ORF">SU7_1233</name>
</gene>
<dbReference type="OrthoDB" id="2333384at2759"/>
<feature type="compositionally biased region" description="Low complexity" evidence="1">
    <location>
        <begin position="199"/>
        <end position="209"/>
    </location>
</feature>